<dbReference type="InterPro" id="IPR053157">
    <property type="entry name" value="Sterol_Uptake_Regulator"/>
</dbReference>
<accession>A0A6A5TMA3</accession>
<protein>
    <recommendedName>
        <fullName evidence="2">Zn(2)-C6 fungal-type domain-containing protein</fullName>
    </recommendedName>
</protein>
<dbReference type="PROSITE" id="PS00463">
    <property type="entry name" value="ZN2_CY6_FUNGAL_1"/>
    <property type="match status" value="1"/>
</dbReference>
<dbReference type="OrthoDB" id="416217at2759"/>
<dbReference type="SUPFAM" id="SSF57701">
    <property type="entry name" value="Zn2/Cys6 DNA-binding domain"/>
    <property type="match status" value="1"/>
</dbReference>
<feature type="domain" description="Zn(2)-C6 fungal-type" evidence="2">
    <location>
        <begin position="12"/>
        <end position="42"/>
    </location>
</feature>
<dbReference type="Gene3D" id="4.10.240.10">
    <property type="entry name" value="Zn(2)-C6 fungal-type DNA-binding domain"/>
    <property type="match status" value="1"/>
</dbReference>
<evidence type="ECO:0000256" key="1">
    <source>
        <dbReference type="ARBA" id="ARBA00023242"/>
    </source>
</evidence>
<dbReference type="PANTHER" id="PTHR47784:SF5">
    <property type="entry name" value="STEROL UPTAKE CONTROL PROTEIN 2"/>
    <property type="match status" value="1"/>
</dbReference>
<dbReference type="CDD" id="cd00067">
    <property type="entry name" value="GAL4"/>
    <property type="match status" value="1"/>
</dbReference>
<sequence>MPRRFHNKSRFGCTECKLRRVKCDEGQPICGRCVRTRLKCHYPRGQTNPESPPSLSVGSGTPPSSFDLLDMTLMHHYTTHTCKHLFMGERQGQVWQYDVPAFAASNVMLVHGFLAVTALHRARDDPARRDLYRTRALHHHGVGLPLFQEKVASASPEKAEVIVVYSILLSIWVYAFPEIAEEQPALDDILTTIDVVRGSRSVFRLYRAVVMETPIGHFLVPPFSAAVPDDQASSVRETLQSLRNQMQHPADESAVHRLQRVLERYLTGRDHTRSAANWMASVEDDYWLRLRNHQPHALLVFAYSTLLVRASERGCWWMSGWSERILRACSDVLGAEEKETMGWEGHEQRIRTQADELASVVGSKHEYTT</sequence>
<evidence type="ECO:0000259" key="2">
    <source>
        <dbReference type="PROSITE" id="PS50048"/>
    </source>
</evidence>
<dbReference type="GO" id="GO:0008270">
    <property type="term" value="F:zinc ion binding"/>
    <property type="evidence" value="ECO:0007669"/>
    <property type="project" value="InterPro"/>
</dbReference>
<dbReference type="SMART" id="SM00066">
    <property type="entry name" value="GAL4"/>
    <property type="match status" value="1"/>
</dbReference>
<dbReference type="PANTHER" id="PTHR47784">
    <property type="entry name" value="STEROL UPTAKE CONTROL PROTEIN 2"/>
    <property type="match status" value="1"/>
</dbReference>
<keyword evidence="4" id="KW-1185">Reference proteome</keyword>
<reference evidence="3" key="1">
    <citation type="journal article" date="2020" name="Stud. Mycol.">
        <title>101 Dothideomycetes genomes: a test case for predicting lifestyles and emergence of pathogens.</title>
        <authorList>
            <person name="Haridas S."/>
            <person name="Albert R."/>
            <person name="Binder M."/>
            <person name="Bloem J."/>
            <person name="Labutti K."/>
            <person name="Salamov A."/>
            <person name="Andreopoulos B."/>
            <person name="Baker S."/>
            <person name="Barry K."/>
            <person name="Bills G."/>
            <person name="Bluhm B."/>
            <person name="Cannon C."/>
            <person name="Castanera R."/>
            <person name="Culley D."/>
            <person name="Daum C."/>
            <person name="Ezra D."/>
            <person name="Gonzalez J."/>
            <person name="Henrissat B."/>
            <person name="Kuo A."/>
            <person name="Liang C."/>
            <person name="Lipzen A."/>
            <person name="Lutzoni F."/>
            <person name="Magnuson J."/>
            <person name="Mondo S."/>
            <person name="Nolan M."/>
            <person name="Ohm R."/>
            <person name="Pangilinan J."/>
            <person name="Park H.-J."/>
            <person name="Ramirez L."/>
            <person name="Alfaro M."/>
            <person name="Sun H."/>
            <person name="Tritt A."/>
            <person name="Yoshinaga Y."/>
            <person name="Zwiers L.-H."/>
            <person name="Turgeon B."/>
            <person name="Goodwin S."/>
            <person name="Spatafora J."/>
            <person name="Crous P."/>
            <person name="Grigoriev I."/>
        </authorList>
    </citation>
    <scope>NUCLEOTIDE SEQUENCE</scope>
    <source>
        <strain evidence="3">CBS 675.92</strain>
    </source>
</reference>
<proteinExistence type="predicted"/>
<dbReference type="GO" id="GO:0001228">
    <property type="term" value="F:DNA-binding transcription activator activity, RNA polymerase II-specific"/>
    <property type="evidence" value="ECO:0007669"/>
    <property type="project" value="TreeGrafter"/>
</dbReference>
<evidence type="ECO:0000313" key="4">
    <source>
        <dbReference type="Proteomes" id="UP000800035"/>
    </source>
</evidence>
<dbReference type="Pfam" id="PF11951">
    <property type="entry name" value="Fungal_trans_2"/>
    <property type="match status" value="1"/>
</dbReference>
<dbReference type="PROSITE" id="PS50048">
    <property type="entry name" value="ZN2_CY6_FUNGAL_2"/>
    <property type="match status" value="1"/>
</dbReference>
<dbReference type="InterPro" id="IPR036864">
    <property type="entry name" value="Zn2-C6_fun-type_DNA-bd_sf"/>
</dbReference>
<organism evidence="3 4">
    <name type="scientific">Byssothecium circinans</name>
    <dbReference type="NCBI Taxonomy" id="147558"/>
    <lineage>
        <taxon>Eukaryota</taxon>
        <taxon>Fungi</taxon>
        <taxon>Dikarya</taxon>
        <taxon>Ascomycota</taxon>
        <taxon>Pezizomycotina</taxon>
        <taxon>Dothideomycetes</taxon>
        <taxon>Pleosporomycetidae</taxon>
        <taxon>Pleosporales</taxon>
        <taxon>Massarineae</taxon>
        <taxon>Massarinaceae</taxon>
        <taxon>Byssothecium</taxon>
    </lineage>
</organism>
<dbReference type="InterPro" id="IPR021858">
    <property type="entry name" value="Fun_TF"/>
</dbReference>
<dbReference type="EMBL" id="ML977006">
    <property type="protein sequence ID" value="KAF1953070.1"/>
    <property type="molecule type" value="Genomic_DNA"/>
</dbReference>
<keyword evidence="1" id="KW-0539">Nucleus</keyword>
<evidence type="ECO:0000313" key="3">
    <source>
        <dbReference type="EMBL" id="KAF1953070.1"/>
    </source>
</evidence>
<dbReference type="AlphaFoldDB" id="A0A6A5TMA3"/>
<dbReference type="InterPro" id="IPR001138">
    <property type="entry name" value="Zn2Cys6_DnaBD"/>
</dbReference>
<dbReference type="Proteomes" id="UP000800035">
    <property type="component" value="Unassembled WGS sequence"/>
</dbReference>
<name>A0A6A5TMA3_9PLEO</name>
<dbReference type="Pfam" id="PF00172">
    <property type="entry name" value="Zn_clus"/>
    <property type="match status" value="1"/>
</dbReference>
<gene>
    <name evidence="3" type="ORF">CC80DRAFT_478475</name>
</gene>